<feature type="non-terminal residue" evidence="2">
    <location>
        <position position="1"/>
    </location>
</feature>
<evidence type="ECO:0000313" key="3">
    <source>
        <dbReference type="Proteomes" id="UP001227317"/>
    </source>
</evidence>
<gene>
    <name evidence="2" type="ORF">QSG27_08910</name>
</gene>
<dbReference type="EMBL" id="JAUJFI010000030">
    <property type="protein sequence ID" value="MDQ2102808.1"/>
    <property type="molecule type" value="Genomic_DNA"/>
</dbReference>
<reference evidence="2 3" key="1">
    <citation type="submission" date="2023-06" db="EMBL/GenBank/DDBJ databases">
        <title>Azospirillum isscasensis sp.nov, a bacterium isolated from rhizosphere soil of rice.</title>
        <authorList>
            <person name="Wang H."/>
        </authorList>
    </citation>
    <scope>NUCLEOTIDE SEQUENCE [LARGE SCALE GENOMIC DNA]</scope>
    <source>
        <strain evidence="2 3">C340-1</strain>
    </source>
</reference>
<feature type="domain" description="T6SS Transcription factor RovC-like DNA binding" evidence="1">
    <location>
        <begin position="4"/>
        <end position="75"/>
    </location>
</feature>
<name>A0ABU0WF17_9PROT</name>
<protein>
    <submittedName>
        <fullName evidence="2">DUF2285 domain-containing protein</fullName>
    </submittedName>
</protein>
<dbReference type="Proteomes" id="UP001227317">
    <property type="component" value="Unassembled WGS sequence"/>
</dbReference>
<evidence type="ECO:0000313" key="2">
    <source>
        <dbReference type="EMBL" id="MDQ2102808.1"/>
    </source>
</evidence>
<accession>A0ABU0WF17</accession>
<evidence type="ECO:0000259" key="1">
    <source>
        <dbReference type="Pfam" id="PF10074"/>
    </source>
</evidence>
<dbReference type="Pfam" id="PF10074">
    <property type="entry name" value="RovC_DNA-bd"/>
    <property type="match status" value="1"/>
</dbReference>
<comment type="caution">
    <text evidence="2">The sequence shown here is derived from an EMBL/GenBank/DDBJ whole genome shotgun (WGS) entry which is preliminary data.</text>
</comment>
<sequence>PPPELTPYQASLLRHALQALDAALAGASLRDTAEAVFGPKRVAADWFRSSPLRDQVRYLVRRGRRLMAGGYRDLLASRLGRGQR</sequence>
<organism evidence="2 3">
    <name type="scientific">Azospirillum isscasi</name>
    <dbReference type="NCBI Taxonomy" id="3053926"/>
    <lineage>
        <taxon>Bacteria</taxon>
        <taxon>Pseudomonadati</taxon>
        <taxon>Pseudomonadota</taxon>
        <taxon>Alphaproteobacteria</taxon>
        <taxon>Rhodospirillales</taxon>
        <taxon>Azospirillaceae</taxon>
        <taxon>Azospirillum</taxon>
    </lineage>
</organism>
<keyword evidence="3" id="KW-1185">Reference proteome</keyword>
<proteinExistence type="predicted"/>
<dbReference type="InterPro" id="IPR018754">
    <property type="entry name" value="RovC-like_DNA-bd"/>
</dbReference>
<dbReference type="RefSeq" id="WP_306705250.1">
    <property type="nucleotide sequence ID" value="NZ_JAUJFI010000030.1"/>
</dbReference>